<evidence type="ECO:0000256" key="6">
    <source>
        <dbReference type="ARBA" id="ARBA00031853"/>
    </source>
</evidence>
<dbReference type="RefSeq" id="WP_173534159.1">
    <property type="nucleotide sequence ID" value="NZ_CP054143.1"/>
</dbReference>
<evidence type="ECO:0000256" key="2">
    <source>
        <dbReference type="ARBA" id="ARBA00022689"/>
    </source>
</evidence>
<dbReference type="AlphaFoldDB" id="A0A6M8SU94"/>
<evidence type="ECO:0000256" key="7">
    <source>
        <dbReference type="SAM" id="MobiDB-lite"/>
    </source>
</evidence>
<evidence type="ECO:0000313" key="8">
    <source>
        <dbReference type="EMBL" id="QKJ67658.1"/>
    </source>
</evidence>
<dbReference type="Proteomes" id="UP000504844">
    <property type="component" value="Chromosome"/>
</dbReference>
<dbReference type="KEGG" id="dee:HQN60_13575"/>
<dbReference type="Pfam" id="PF10723">
    <property type="entry name" value="RepB-RCR_reg"/>
    <property type="match status" value="1"/>
</dbReference>
<keyword evidence="3" id="KW-0805">Transcription regulation</keyword>
<accession>A0A6M8SU94</accession>
<evidence type="ECO:0000256" key="4">
    <source>
        <dbReference type="ARBA" id="ARBA00023125"/>
    </source>
</evidence>
<keyword evidence="1" id="KW-0678">Repressor</keyword>
<keyword evidence="5" id="KW-0804">Transcription</keyword>
<dbReference type="GO" id="GO:0003677">
    <property type="term" value="F:DNA binding"/>
    <property type="evidence" value="ECO:0007669"/>
    <property type="project" value="UniProtKB-KW"/>
</dbReference>
<evidence type="ECO:0000313" key="9">
    <source>
        <dbReference type="Proteomes" id="UP000504844"/>
    </source>
</evidence>
<feature type="compositionally biased region" description="Basic and acidic residues" evidence="7">
    <location>
        <begin position="1"/>
        <end position="11"/>
    </location>
</feature>
<sequence>MKHPGDQHTLELPEIPLLKKRGRPAIHGKPMSAAERKRRSRSMQVGRATRDHNQRLPKALSVEIDASLHQRLKRYCEANGMTQIETLEQLIQTLPEV</sequence>
<keyword evidence="9" id="KW-1185">Reference proteome</keyword>
<gene>
    <name evidence="8" type="ORF">HQN60_13575</name>
</gene>
<organism evidence="8 9">
    <name type="scientific">Deefgea piscis</name>
    <dbReference type="NCBI Taxonomy" id="2739061"/>
    <lineage>
        <taxon>Bacteria</taxon>
        <taxon>Pseudomonadati</taxon>
        <taxon>Pseudomonadota</taxon>
        <taxon>Betaproteobacteria</taxon>
        <taxon>Neisseriales</taxon>
        <taxon>Chitinibacteraceae</taxon>
        <taxon>Deefgea</taxon>
    </lineage>
</organism>
<keyword evidence="4" id="KW-0238">DNA-binding</keyword>
<dbReference type="EMBL" id="CP054143">
    <property type="protein sequence ID" value="QKJ67658.1"/>
    <property type="molecule type" value="Genomic_DNA"/>
</dbReference>
<dbReference type="Gene3D" id="1.10.1220.10">
    <property type="entry name" value="Met repressor-like"/>
    <property type="match status" value="1"/>
</dbReference>
<evidence type="ECO:0000256" key="1">
    <source>
        <dbReference type="ARBA" id="ARBA00022491"/>
    </source>
</evidence>
<name>A0A6M8SU94_9NEIS</name>
<evidence type="ECO:0000256" key="3">
    <source>
        <dbReference type="ARBA" id="ARBA00023015"/>
    </source>
</evidence>
<dbReference type="GO" id="GO:0006355">
    <property type="term" value="P:regulation of DNA-templated transcription"/>
    <property type="evidence" value="ECO:0007669"/>
    <property type="project" value="InterPro"/>
</dbReference>
<dbReference type="SUPFAM" id="SSF47598">
    <property type="entry name" value="Ribbon-helix-helix"/>
    <property type="match status" value="1"/>
</dbReference>
<dbReference type="InterPro" id="IPR010985">
    <property type="entry name" value="Ribbon_hlx_hlx"/>
</dbReference>
<proteinExistence type="predicted"/>
<dbReference type="InterPro" id="IPR019661">
    <property type="entry name" value="RepA2"/>
</dbReference>
<dbReference type="InterPro" id="IPR013321">
    <property type="entry name" value="Arc_rbn_hlx_hlx"/>
</dbReference>
<dbReference type="GO" id="GO:0006276">
    <property type="term" value="P:plasmid maintenance"/>
    <property type="evidence" value="ECO:0007669"/>
    <property type="project" value="UniProtKB-KW"/>
</dbReference>
<keyword evidence="2" id="KW-0615">Plasmid copy control</keyword>
<evidence type="ECO:0000256" key="5">
    <source>
        <dbReference type="ARBA" id="ARBA00023163"/>
    </source>
</evidence>
<reference evidence="8 9" key="1">
    <citation type="submission" date="2020-05" db="EMBL/GenBank/DDBJ databases">
        <title>Complete genome sequence of Deefgea sp. D17.</title>
        <authorList>
            <person name="Bae J.-W."/>
            <person name="Han J.E."/>
        </authorList>
    </citation>
    <scope>NUCLEOTIDE SEQUENCE [LARGE SCALE GENOMIC DNA]</scope>
    <source>
        <strain evidence="8 9">D17</strain>
    </source>
</reference>
<protein>
    <recommendedName>
        <fullName evidence="6">Protein CopB</fullName>
    </recommendedName>
</protein>
<feature type="region of interest" description="Disordered" evidence="7">
    <location>
        <begin position="1"/>
        <end position="58"/>
    </location>
</feature>